<feature type="domain" description="Major facilitator superfamily (MFS) profile" evidence="6">
    <location>
        <begin position="1"/>
        <end position="456"/>
    </location>
</feature>
<evidence type="ECO:0000256" key="3">
    <source>
        <dbReference type="ARBA" id="ARBA00022989"/>
    </source>
</evidence>
<keyword evidence="3 5" id="KW-1133">Transmembrane helix</keyword>
<gene>
    <name evidence="7" type="ORF">CBOVIS_LOCUS8827</name>
</gene>
<dbReference type="InterPro" id="IPR036259">
    <property type="entry name" value="MFS_trans_sf"/>
</dbReference>
<feature type="transmembrane region" description="Helical" evidence="5">
    <location>
        <begin position="150"/>
        <end position="172"/>
    </location>
</feature>
<reference evidence="7 8" key="1">
    <citation type="submission" date="2020-04" db="EMBL/GenBank/DDBJ databases">
        <authorList>
            <person name="Laetsch R D."/>
            <person name="Stevens L."/>
            <person name="Kumar S."/>
            <person name="Blaxter L. M."/>
        </authorList>
    </citation>
    <scope>NUCLEOTIDE SEQUENCE [LARGE SCALE GENOMIC DNA]</scope>
</reference>
<keyword evidence="2 5" id="KW-0812">Transmembrane</keyword>
<feature type="transmembrane region" description="Helical" evidence="5">
    <location>
        <begin position="433"/>
        <end position="452"/>
    </location>
</feature>
<comment type="subcellular location">
    <subcellularLocation>
        <location evidence="1">Membrane</location>
        <topology evidence="1">Multi-pass membrane protein</topology>
    </subcellularLocation>
</comment>
<feature type="transmembrane region" description="Helical" evidence="5">
    <location>
        <begin position="300"/>
        <end position="320"/>
    </location>
</feature>
<dbReference type="OrthoDB" id="4540492at2759"/>
<dbReference type="Pfam" id="PF00083">
    <property type="entry name" value="Sugar_tr"/>
    <property type="match status" value="1"/>
</dbReference>
<organism evidence="7 8">
    <name type="scientific">Caenorhabditis bovis</name>
    <dbReference type="NCBI Taxonomy" id="2654633"/>
    <lineage>
        <taxon>Eukaryota</taxon>
        <taxon>Metazoa</taxon>
        <taxon>Ecdysozoa</taxon>
        <taxon>Nematoda</taxon>
        <taxon>Chromadorea</taxon>
        <taxon>Rhabditida</taxon>
        <taxon>Rhabditina</taxon>
        <taxon>Rhabditomorpha</taxon>
        <taxon>Rhabditoidea</taxon>
        <taxon>Rhabditidae</taxon>
        <taxon>Peloderinae</taxon>
        <taxon>Caenorhabditis</taxon>
    </lineage>
</organism>
<feature type="transmembrane region" description="Helical" evidence="5">
    <location>
        <begin position="24"/>
        <end position="46"/>
    </location>
</feature>
<dbReference type="AlphaFoldDB" id="A0A8S1F544"/>
<evidence type="ECO:0000313" key="8">
    <source>
        <dbReference type="Proteomes" id="UP000494206"/>
    </source>
</evidence>
<feature type="transmembrane region" description="Helical" evidence="5">
    <location>
        <begin position="267"/>
        <end position="288"/>
    </location>
</feature>
<dbReference type="PANTHER" id="PTHR23503:SF96">
    <property type="entry name" value="MAJOR FACILITATOR SUPERFAMILY (MFS) PROFILE DOMAIN-CONTAINING PROTEIN"/>
    <property type="match status" value="1"/>
</dbReference>
<dbReference type="SUPFAM" id="SSF103473">
    <property type="entry name" value="MFS general substrate transporter"/>
    <property type="match status" value="1"/>
</dbReference>
<dbReference type="InterPro" id="IPR045263">
    <property type="entry name" value="GLUT"/>
</dbReference>
<feature type="transmembrane region" description="Helical" evidence="5">
    <location>
        <begin position="178"/>
        <end position="200"/>
    </location>
</feature>
<dbReference type="PANTHER" id="PTHR23503">
    <property type="entry name" value="SOLUTE CARRIER FAMILY 2"/>
    <property type="match status" value="1"/>
</dbReference>
<evidence type="ECO:0000259" key="6">
    <source>
        <dbReference type="PROSITE" id="PS50850"/>
    </source>
</evidence>
<keyword evidence="4 5" id="KW-0472">Membrane</keyword>
<dbReference type="EMBL" id="CADEPM010000005">
    <property type="protein sequence ID" value="CAB3406809.1"/>
    <property type="molecule type" value="Genomic_DNA"/>
</dbReference>
<evidence type="ECO:0000256" key="1">
    <source>
        <dbReference type="ARBA" id="ARBA00004141"/>
    </source>
</evidence>
<dbReference type="PROSITE" id="PS50850">
    <property type="entry name" value="MFS"/>
    <property type="match status" value="1"/>
</dbReference>
<sequence>MADDSDKCTTSIANRKPSWPPIRLALVAILVSFGSSFNFGFQLLITNPAQGAFLKNEWSFIVAIFFLGSVIGAFLIRVISERFGRKNGLILSISLQFTSCVMAIVSFFIVNHYMYTFSRLLMGTGITTSMGIAAIFVTEASPLHCRGITSLINGVLLQFSLSVGAILAMPQLLGTPSLWYLLYVFEMIIITIVLILLPFIHDSPGHLASNSKPHKTAHSIEFYHSISKAHAEDEASRLMDTHIMLPGTSKKSLMSVWRDPFVRRGTFLGMVVTFSMAMSGITVINAFAFEILLNTGLEKYEASIANAFVCLFSLAGILVSTRIIDHHGRRPLLLSTFAALAVVNVIIVGLMYAHEYTETHLVGYLLVASICLFNFVFAMGPGPVSLFISGELVPHSYRSASSTWSNAIMASSRFIILSIYLPVKNMSSEYIAYAIFFIAPMIAAVALLYFILPESKNKSPEEIQAVYEKKQTITK</sequence>
<dbReference type="InterPro" id="IPR005828">
    <property type="entry name" value="MFS_sugar_transport-like"/>
</dbReference>
<dbReference type="InterPro" id="IPR020846">
    <property type="entry name" value="MFS_dom"/>
</dbReference>
<dbReference type="GO" id="GO:0016020">
    <property type="term" value="C:membrane"/>
    <property type="evidence" value="ECO:0007669"/>
    <property type="project" value="UniProtKB-SubCell"/>
</dbReference>
<dbReference type="GO" id="GO:0015149">
    <property type="term" value="F:hexose transmembrane transporter activity"/>
    <property type="evidence" value="ECO:0007669"/>
    <property type="project" value="TreeGrafter"/>
</dbReference>
<proteinExistence type="predicted"/>
<evidence type="ECO:0000256" key="2">
    <source>
        <dbReference type="ARBA" id="ARBA00022692"/>
    </source>
</evidence>
<keyword evidence="8" id="KW-1185">Reference proteome</keyword>
<feature type="transmembrane region" description="Helical" evidence="5">
    <location>
        <begin position="332"/>
        <end position="352"/>
    </location>
</feature>
<evidence type="ECO:0000256" key="4">
    <source>
        <dbReference type="ARBA" id="ARBA00023136"/>
    </source>
</evidence>
<dbReference type="Proteomes" id="UP000494206">
    <property type="component" value="Unassembled WGS sequence"/>
</dbReference>
<protein>
    <recommendedName>
        <fullName evidence="6">Major facilitator superfamily (MFS) profile domain-containing protein</fullName>
    </recommendedName>
</protein>
<accession>A0A8S1F544</accession>
<feature type="transmembrane region" description="Helical" evidence="5">
    <location>
        <begin position="58"/>
        <end position="76"/>
    </location>
</feature>
<feature type="transmembrane region" description="Helical" evidence="5">
    <location>
        <begin position="364"/>
        <end position="388"/>
    </location>
</feature>
<dbReference type="Gene3D" id="1.20.1250.20">
    <property type="entry name" value="MFS general substrate transporter like domains"/>
    <property type="match status" value="1"/>
</dbReference>
<feature type="transmembrane region" description="Helical" evidence="5">
    <location>
        <begin position="88"/>
        <end position="110"/>
    </location>
</feature>
<feature type="transmembrane region" description="Helical" evidence="5">
    <location>
        <begin position="116"/>
        <end position="138"/>
    </location>
</feature>
<evidence type="ECO:0000313" key="7">
    <source>
        <dbReference type="EMBL" id="CAB3406809.1"/>
    </source>
</evidence>
<comment type="caution">
    <text evidence="7">The sequence shown here is derived from an EMBL/GenBank/DDBJ whole genome shotgun (WGS) entry which is preliminary data.</text>
</comment>
<evidence type="ECO:0000256" key="5">
    <source>
        <dbReference type="SAM" id="Phobius"/>
    </source>
</evidence>
<name>A0A8S1F544_9PELO</name>